<comment type="similarity">
    <text evidence="1 3">Belongs to the pirin family.</text>
</comment>
<keyword evidence="2" id="KW-0408">Iron</keyword>
<dbReference type="PANTHER" id="PTHR13903">
    <property type="entry name" value="PIRIN-RELATED"/>
    <property type="match status" value="1"/>
</dbReference>
<evidence type="ECO:0000259" key="4">
    <source>
        <dbReference type="Pfam" id="PF02678"/>
    </source>
</evidence>
<dbReference type="InterPro" id="IPR011051">
    <property type="entry name" value="RmlC_Cupin_sf"/>
</dbReference>
<dbReference type="AlphaFoldDB" id="A0A510XT75"/>
<feature type="binding site" evidence="2">
    <location>
        <position position="99"/>
    </location>
    <ligand>
        <name>Fe cation</name>
        <dbReference type="ChEBI" id="CHEBI:24875"/>
    </ligand>
</feature>
<feature type="domain" description="Pirin C-terminal" evidence="5">
    <location>
        <begin position="178"/>
        <end position="278"/>
    </location>
</feature>
<evidence type="ECO:0008006" key="8">
    <source>
        <dbReference type="Google" id="ProtNLM"/>
    </source>
</evidence>
<dbReference type="Pfam" id="PF05726">
    <property type="entry name" value="Pirin_C"/>
    <property type="match status" value="1"/>
</dbReference>
<dbReference type="Proteomes" id="UP000321419">
    <property type="component" value="Unassembled WGS sequence"/>
</dbReference>
<accession>A0A510XT75</accession>
<dbReference type="EMBL" id="BJUM01000005">
    <property type="protein sequence ID" value="GEK53841.1"/>
    <property type="molecule type" value="Genomic_DNA"/>
</dbReference>
<evidence type="ECO:0000256" key="3">
    <source>
        <dbReference type="RuleBase" id="RU003457"/>
    </source>
</evidence>
<dbReference type="SUPFAM" id="SSF51182">
    <property type="entry name" value="RmlC-like cupins"/>
    <property type="match status" value="1"/>
</dbReference>
<feature type="binding site" evidence="2">
    <location>
        <position position="101"/>
    </location>
    <ligand>
        <name>Fe cation</name>
        <dbReference type="ChEBI" id="CHEBI:24875"/>
    </ligand>
</feature>
<evidence type="ECO:0000313" key="7">
    <source>
        <dbReference type="Proteomes" id="UP000321419"/>
    </source>
</evidence>
<evidence type="ECO:0000256" key="1">
    <source>
        <dbReference type="ARBA" id="ARBA00008416"/>
    </source>
</evidence>
<proteinExistence type="inferred from homology"/>
<dbReference type="Gene3D" id="2.60.120.10">
    <property type="entry name" value="Jelly Rolls"/>
    <property type="match status" value="2"/>
</dbReference>
<comment type="cofactor">
    <cofactor evidence="2">
        <name>Fe cation</name>
        <dbReference type="ChEBI" id="CHEBI:24875"/>
    </cofactor>
    <text evidence="2">Binds 1 Fe cation per subunit.</text>
</comment>
<dbReference type="InterPro" id="IPR012093">
    <property type="entry name" value="Pirin"/>
</dbReference>
<protein>
    <recommendedName>
        <fullName evidence="8">Quercetin 2,3-dioxygenase</fullName>
    </recommendedName>
</protein>
<comment type="caution">
    <text evidence="6">The sequence shown here is derived from an EMBL/GenBank/DDBJ whole genome shotgun (WGS) entry which is preliminary data.</text>
</comment>
<keyword evidence="2" id="KW-0479">Metal-binding</keyword>
<name>A0A510XT75_9GAMM</name>
<evidence type="ECO:0000313" key="6">
    <source>
        <dbReference type="EMBL" id="GEK53841.1"/>
    </source>
</evidence>
<evidence type="ECO:0000259" key="5">
    <source>
        <dbReference type="Pfam" id="PF05726"/>
    </source>
</evidence>
<dbReference type="PANTHER" id="PTHR13903:SF8">
    <property type="entry name" value="PIRIN"/>
    <property type="match status" value="1"/>
</dbReference>
<evidence type="ECO:0000256" key="2">
    <source>
        <dbReference type="PIRSR" id="PIRSR006232-1"/>
    </source>
</evidence>
<feature type="binding site" evidence="2">
    <location>
        <position position="55"/>
    </location>
    <ligand>
        <name>Fe cation</name>
        <dbReference type="ChEBI" id="CHEBI:24875"/>
    </ligand>
</feature>
<dbReference type="RefSeq" id="WP_089348651.1">
    <property type="nucleotide sequence ID" value="NZ_BJUM01000005.1"/>
</dbReference>
<dbReference type="OrthoDB" id="9780903at2"/>
<dbReference type="GO" id="GO:0046872">
    <property type="term" value="F:metal ion binding"/>
    <property type="evidence" value="ECO:0007669"/>
    <property type="project" value="UniProtKB-KW"/>
</dbReference>
<keyword evidence="7" id="KW-1185">Reference proteome</keyword>
<sequence length="280" mass="30513">MNIANVLTAYSTQDGDGVNISRIPGFDGKYLDPFLMIDELKSDDESDYIGGFPPHPHRGIETFTYIIKGGFEHKDQMGNKKAIKAGDVQWMSTGKGVMHSEMPLSDTQDGLHGFQIWINMPSAEKMRDPRYQDTTEQPTPAVTNEEGVVFTALAGNWQFENHTLSASLQSLAAEAVLADVTIPQGKCVQLAPLKQKKVMVYVHTGELITTDGQVLVTGKLAILKPGSEINLQAKQHAGVLILAGNPLSQPIAHMGPFVMTTQEELKQAVSDYQSGKFGSI</sequence>
<dbReference type="InterPro" id="IPR003829">
    <property type="entry name" value="Pirin_N_dom"/>
</dbReference>
<organism evidence="6 7">
    <name type="scientific">Pseudoalteromonas espejiana</name>
    <dbReference type="NCBI Taxonomy" id="28107"/>
    <lineage>
        <taxon>Bacteria</taxon>
        <taxon>Pseudomonadati</taxon>
        <taxon>Pseudomonadota</taxon>
        <taxon>Gammaproteobacteria</taxon>
        <taxon>Alteromonadales</taxon>
        <taxon>Pseudoalteromonadaceae</taxon>
        <taxon>Pseudoalteromonas</taxon>
    </lineage>
</organism>
<reference evidence="6 7" key="1">
    <citation type="submission" date="2019-07" db="EMBL/GenBank/DDBJ databases">
        <title>Whole genome shotgun sequence of Pseudoalteromonas espejiana NBRC 102222.</title>
        <authorList>
            <person name="Hosoyama A."/>
            <person name="Uohara A."/>
            <person name="Ohji S."/>
            <person name="Ichikawa N."/>
        </authorList>
    </citation>
    <scope>NUCLEOTIDE SEQUENCE [LARGE SCALE GENOMIC DNA]</scope>
    <source>
        <strain evidence="6 7">NBRC 102222</strain>
    </source>
</reference>
<dbReference type="Pfam" id="PF02678">
    <property type="entry name" value="Pirin"/>
    <property type="match status" value="1"/>
</dbReference>
<dbReference type="CDD" id="cd02909">
    <property type="entry name" value="cupin_pirin_N"/>
    <property type="match status" value="1"/>
</dbReference>
<dbReference type="PIRSF" id="PIRSF006232">
    <property type="entry name" value="Pirin"/>
    <property type="match status" value="1"/>
</dbReference>
<feature type="binding site" evidence="2">
    <location>
        <position position="57"/>
    </location>
    <ligand>
        <name>Fe cation</name>
        <dbReference type="ChEBI" id="CHEBI:24875"/>
    </ligand>
</feature>
<dbReference type="InterPro" id="IPR014710">
    <property type="entry name" value="RmlC-like_jellyroll"/>
</dbReference>
<gene>
    <name evidence="6" type="ORF">PES01_06860</name>
</gene>
<dbReference type="InterPro" id="IPR008778">
    <property type="entry name" value="Pirin_C_dom"/>
</dbReference>
<feature type="domain" description="Pirin N-terminal" evidence="4">
    <location>
        <begin position="29"/>
        <end position="118"/>
    </location>
</feature>